<organism evidence="2 3">
    <name type="scientific">Prauserella shujinwangii</name>
    <dbReference type="NCBI Taxonomy" id="1453103"/>
    <lineage>
        <taxon>Bacteria</taxon>
        <taxon>Bacillati</taxon>
        <taxon>Actinomycetota</taxon>
        <taxon>Actinomycetes</taxon>
        <taxon>Pseudonocardiales</taxon>
        <taxon>Pseudonocardiaceae</taxon>
        <taxon>Prauserella</taxon>
    </lineage>
</organism>
<sequence>MRNPSIPLLTALAVVAAVALAIGLAGLVTAPPPAPADARTTPAPATTPRDRPLAPEPLPGRFDPPPALSGRLGVAVLDRSEGRLVLAHRPDAEFTSASLVKLLIALEALERGEPGRRVVTMLARSDDPIASALWTEYGGTGIVTRWAQRLALTATRPAEDPGRWGDTVVTPDDVVRVYEYVLEEAPDRTREVILAGLRSATTYGADGFDQSFGIPDAAAAAGIPRAVKQGWSCCRFGRVLHTTGLLGADARFVVVVLTANPETESWTGAARRLTTLTARILRRTGV</sequence>
<proteinExistence type="predicted"/>
<dbReference type="GO" id="GO:0030655">
    <property type="term" value="P:beta-lactam antibiotic catabolic process"/>
    <property type="evidence" value="ECO:0007669"/>
    <property type="project" value="InterPro"/>
</dbReference>
<evidence type="ECO:0000256" key="1">
    <source>
        <dbReference type="SAM" id="MobiDB-lite"/>
    </source>
</evidence>
<gene>
    <name evidence="2" type="ORF">B0I33_111213</name>
</gene>
<dbReference type="PANTHER" id="PTHR35333">
    <property type="entry name" value="BETA-LACTAMASE"/>
    <property type="match status" value="1"/>
</dbReference>
<comment type="caution">
    <text evidence="2">The sequence shown here is derived from an EMBL/GenBank/DDBJ whole genome shotgun (WGS) entry which is preliminary data.</text>
</comment>
<dbReference type="SUPFAM" id="SSF56601">
    <property type="entry name" value="beta-lactamase/transpeptidase-like"/>
    <property type="match status" value="1"/>
</dbReference>
<evidence type="ECO:0008006" key="4">
    <source>
        <dbReference type="Google" id="ProtNLM"/>
    </source>
</evidence>
<evidence type="ECO:0000313" key="2">
    <source>
        <dbReference type="EMBL" id="PRX44699.1"/>
    </source>
</evidence>
<dbReference type="Proteomes" id="UP000238362">
    <property type="component" value="Unassembled WGS sequence"/>
</dbReference>
<feature type="compositionally biased region" description="Pro residues" evidence="1">
    <location>
        <begin position="54"/>
        <end position="65"/>
    </location>
</feature>
<name>A0A2T0LNG3_9PSEU</name>
<keyword evidence="3" id="KW-1185">Reference proteome</keyword>
<feature type="compositionally biased region" description="Low complexity" evidence="1">
    <location>
        <begin position="36"/>
        <end position="47"/>
    </location>
</feature>
<feature type="region of interest" description="Disordered" evidence="1">
    <location>
        <begin position="31"/>
        <end position="65"/>
    </location>
</feature>
<dbReference type="InterPro" id="IPR012338">
    <property type="entry name" value="Beta-lactam/transpept-like"/>
</dbReference>
<dbReference type="EMBL" id="PVNH01000011">
    <property type="protein sequence ID" value="PRX44699.1"/>
    <property type="molecule type" value="Genomic_DNA"/>
</dbReference>
<dbReference type="Gene3D" id="3.40.710.10">
    <property type="entry name" value="DD-peptidase/beta-lactamase superfamily"/>
    <property type="match status" value="1"/>
</dbReference>
<reference evidence="2 3" key="1">
    <citation type="submission" date="2018-03" db="EMBL/GenBank/DDBJ databases">
        <title>Genomic Encyclopedia of Type Strains, Phase III (KMG-III): the genomes of soil and plant-associated and newly described type strains.</title>
        <authorList>
            <person name="Whitman W."/>
        </authorList>
    </citation>
    <scope>NUCLEOTIDE SEQUENCE [LARGE SCALE GENOMIC DNA]</scope>
    <source>
        <strain evidence="2 3">CGMCC 4.7125</strain>
    </source>
</reference>
<dbReference type="AlphaFoldDB" id="A0A2T0LNG3"/>
<dbReference type="InterPro" id="IPR000871">
    <property type="entry name" value="Beta-lactam_class-A"/>
</dbReference>
<dbReference type="GO" id="GO:0008800">
    <property type="term" value="F:beta-lactamase activity"/>
    <property type="evidence" value="ECO:0007669"/>
    <property type="project" value="InterPro"/>
</dbReference>
<dbReference type="GO" id="GO:0046677">
    <property type="term" value="P:response to antibiotic"/>
    <property type="evidence" value="ECO:0007669"/>
    <property type="project" value="InterPro"/>
</dbReference>
<evidence type="ECO:0000313" key="3">
    <source>
        <dbReference type="Proteomes" id="UP000238362"/>
    </source>
</evidence>
<accession>A0A2T0LNG3</accession>
<protein>
    <recommendedName>
        <fullName evidence="4">Beta-lactamase class A</fullName>
    </recommendedName>
</protein>
<dbReference type="PANTHER" id="PTHR35333:SF3">
    <property type="entry name" value="BETA-LACTAMASE-TYPE TRANSPEPTIDASE FOLD CONTAINING PROTEIN"/>
    <property type="match status" value="1"/>
</dbReference>